<reference evidence="12 13" key="1">
    <citation type="submission" date="2023-03" db="EMBL/GenBank/DDBJ databases">
        <title>Genome insight into feeding habits of ladybird beetles.</title>
        <authorList>
            <person name="Li H.-S."/>
            <person name="Huang Y.-H."/>
            <person name="Pang H."/>
        </authorList>
    </citation>
    <scope>NUCLEOTIDE SEQUENCE [LARGE SCALE GENOMIC DNA]</scope>
    <source>
        <strain evidence="12">SYSU_2023b</strain>
        <tissue evidence="12">Whole body</tissue>
    </source>
</reference>
<dbReference type="PANTHER" id="PTHR10071:SF281">
    <property type="entry name" value="BOX A-BINDING FACTOR-RELATED"/>
    <property type="match status" value="1"/>
</dbReference>
<dbReference type="CDD" id="cd00202">
    <property type="entry name" value="ZnF_GATA"/>
    <property type="match status" value="2"/>
</dbReference>
<evidence type="ECO:0000313" key="13">
    <source>
        <dbReference type="Proteomes" id="UP001431783"/>
    </source>
</evidence>
<evidence type="ECO:0000256" key="4">
    <source>
        <dbReference type="ARBA" id="ARBA00022833"/>
    </source>
</evidence>
<gene>
    <name evidence="12" type="ORF">WA026_006752</name>
</gene>
<dbReference type="GO" id="GO:0045165">
    <property type="term" value="P:cell fate commitment"/>
    <property type="evidence" value="ECO:0007669"/>
    <property type="project" value="TreeGrafter"/>
</dbReference>
<dbReference type="AlphaFoldDB" id="A0AAW1UHM7"/>
<evidence type="ECO:0000256" key="9">
    <source>
        <dbReference type="PROSITE-ProRule" id="PRU00094"/>
    </source>
</evidence>
<feature type="region of interest" description="Disordered" evidence="10">
    <location>
        <begin position="1"/>
        <end position="87"/>
    </location>
</feature>
<dbReference type="SUPFAM" id="SSF57716">
    <property type="entry name" value="Glucocorticoid receptor-like (DNA-binding domain)"/>
    <property type="match status" value="2"/>
</dbReference>
<feature type="region of interest" description="Disordered" evidence="10">
    <location>
        <begin position="462"/>
        <end position="483"/>
    </location>
</feature>
<evidence type="ECO:0000256" key="7">
    <source>
        <dbReference type="ARBA" id="ARBA00023163"/>
    </source>
</evidence>
<keyword evidence="4" id="KW-0862">Zinc</keyword>
<feature type="compositionally biased region" description="Polar residues" evidence="10">
    <location>
        <begin position="71"/>
        <end position="87"/>
    </location>
</feature>
<dbReference type="Proteomes" id="UP001431783">
    <property type="component" value="Unassembled WGS sequence"/>
</dbReference>
<evidence type="ECO:0000256" key="2">
    <source>
        <dbReference type="ARBA" id="ARBA00022723"/>
    </source>
</evidence>
<dbReference type="InterPro" id="IPR000679">
    <property type="entry name" value="Znf_GATA"/>
</dbReference>
<keyword evidence="5" id="KW-0805">Transcription regulation</keyword>
<evidence type="ECO:0000256" key="10">
    <source>
        <dbReference type="SAM" id="MobiDB-lite"/>
    </source>
</evidence>
<dbReference type="GO" id="GO:0000978">
    <property type="term" value="F:RNA polymerase II cis-regulatory region sequence-specific DNA binding"/>
    <property type="evidence" value="ECO:0007669"/>
    <property type="project" value="TreeGrafter"/>
</dbReference>
<dbReference type="GO" id="GO:0045944">
    <property type="term" value="P:positive regulation of transcription by RNA polymerase II"/>
    <property type="evidence" value="ECO:0007669"/>
    <property type="project" value="TreeGrafter"/>
</dbReference>
<dbReference type="PROSITE" id="PS00344">
    <property type="entry name" value="GATA_ZN_FINGER_1"/>
    <property type="match status" value="2"/>
</dbReference>
<dbReference type="PRINTS" id="PR00619">
    <property type="entry name" value="GATAZNFINGER"/>
</dbReference>
<dbReference type="GO" id="GO:0008270">
    <property type="term" value="F:zinc ion binding"/>
    <property type="evidence" value="ECO:0007669"/>
    <property type="project" value="UniProtKB-KW"/>
</dbReference>
<dbReference type="GO" id="GO:0000981">
    <property type="term" value="F:DNA-binding transcription factor activity, RNA polymerase II-specific"/>
    <property type="evidence" value="ECO:0007669"/>
    <property type="project" value="TreeGrafter"/>
</dbReference>
<feature type="compositionally biased region" description="Polar residues" evidence="10">
    <location>
        <begin position="378"/>
        <end position="387"/>
    </location>
</feature>
<keyword evidence="8" id="KW-0539">Nucleus</keyword>
<evidence type="ECO:0000256" key="6">
    <source>
        <dbReference type="ARBA" id="ARBA00023125"/>
    </source>
</evidence>
<comment type="caution">
    <text evidence="12">The sequence shown here is derived from an EMBL/GenBank/DDBJ whole genome shotgun (WGS) entry which is preliminary data.</text>
</comment>
<evidence type="ECO:0000313" key="12">
    <source>
        <dbReference type="EMBL" id="KAK9879692.1"/>
    </source>
</evidence>
<dbReference type="InterPro" id="IPR013088">
    <property type="entry name" value="Znf_NHR/GATA"/>
</dbReference>
<keyword evidence="13" id="KW-1185">Reference proteome</keyword>
<feature type="domain" description="GATA-type" evidence="11">
    <location>
        <begin position="267"/>
        <end position="319"/>
    </location>
</feature>
<proteinExistence type="predicted"/>
<evidence type="ECO:0000259" key="11">
    <source>
        <dbReference type="PROSITE" id="PS50114"/>
    </source>
</evidence>
<dbReference type="SMART" id="SM00401">
    <property type="entry name" value="ZnF_GATA"/>
    <property type="match status" value="2"/>
</dbReference>
<evidence type="ECO:0000256" key="8">
    <source>
        <dbReference type="ARBA" id="ARBA00023242"/>
    </source>
</evidence>
<feature type="compositionally biased region" description="Basic and acidic residues" evidence="10">
    <location>
        <begin position="1"/>
        <end position="22"/>
    </location>
</feature>
<dbReference type="GO" id="GO:0000122">
    <property type="term" value="P:negative regulation of transcription by RNA polymerase II"/>
    <property type="evidence" value="ECO:0007669"/>
    <property type="project" value="TreeGrafter"/>
</dbReference>
<keyword evidence="3 9" id="KW-0863">Zinc-finger</keyword>
<dbReference type="FunFam" id="3.30.50.10:FF:000032">
    <property type="entry name" value="Transcription factor GATA-3"/>
    <property type="match status" value="1"/>
</dbReference>
<dbReference type="InterPro" id="IPR039355">
    <property type="entry name" value="Transcription_factor_GATA"/>
</dbReference>
<dbReference type="PROSITE" id="PS50114">
    <property type="entry name" value="GATA_ZN_FINGER_2"/>
    <property type="match status" value="2"/>
</dbReference>
<name>A0AAW1UHM7_9CUCU</name>
<dbReference type="Gene3D" id="3.30.50.10">
    <property type="entry name" value="Erythroid Transcription Factor GATA-1, subunit A"/>
    <property type="match status" value="2"/>
</dbReference>
<organism evidence="12 13">
    <name type="scientific">Henosepilachna vigintioctopunctata</name>
    <dbReference type="NCBI Taxonomy" id="420089"/>
    <lineage>
        <taxon>Eukaryota</taxon>
        <taxon>Metazoa</taxon>
        <taxon>Ecdysozoa</taxon>
        <taxon>Arthropoda</taxon>
        <taxon>Hexapoda</taxon>
        <taxon>Insecta</taxon>
        <taxon>Pterygota</taxon>
        <taxon>Neoptera</taxon>
        <taxon>Endopterygota</taxon>
        <taxon>Coleoptera</taxon>
        <taxon>Polyphaga</taxon>
        <taxon>Cucujiformia</taxon>
        <taxon>Coccinelloidea</taxon>
        <taxon>Coccinellidae</taxon>
        <taxon>Epilachninae</taxon>
        <taxon>Epilachnini</taxon>
        <taxon>Henosepilachna</taxon>
    </lineage>
</organism>
<feature type="domain" description="GATA-type" evidence="11">
    <location>
        <begin position="319"/>
        <end position="372"/>
    </location>
</feature>
<feature type="region of interest" description="Disordered" evidence="10">
    <location>
        <begin position="360"/>
        <end position="392"/>
    </location>
</feature>
<evidence type="ECO:0000256" key="1">
    <source>
        <dbReference type="ARBA" id="ARBA00004123"/>
    </source>
</evidence>
<comment type="subcellular location">
    <subcellularLocation>
        <location evidence="1">Nucleus</location>
    </subcellularLocation>
</comment>
<protein>
    <recommendedName>
        <fullName evidence="11">GATA-type domain-containing protein</fullName>
    </recommendedName>
</protein>
<accession>A0AAW1UHM7</accession>
<dbReference type="GO" id="GO:0005634">
    <property type="term" value="C:nucleus"/>
    <property type="evidence" value="ECO:0007669"/>
    <property type="project" value="UniProtKB-SubCell"/>
</dbReference>
<dbReference type="Pfam" id="PF00320">
    <property type="entry name" value="GATA"/>
    <property type="match status" value="2"/>
</dbReference>
<evidence type="ECO:0000256" key="5">
    <source>
        <dbReference type="ARBA" id="ARBA00023015"/>
    </source>
</evidence>
<keyword evidence="7" id="KW-0804">Transcription</keyword>
<sequence length="483" mass="53621">METKEESNHIEEKTASSEEVKLEQPQSVIRRRITPSGTIENIEVATTDEVKVKPGTPEKLSPPPGQEGKPTETTQFKGQSFGNGTSAPQFVDGDGNIIASAQDYYNSVQISHISEPIEQSQNDYTTLDCVSDEHYATASYSNDGSPYLSQYGQQQYFTQDSPPTSTVLYRSDPNMGTRYQQNFELQQSGNSPTSSNQVTLLTQHGPFQYTAPNPPTPWQASHQSIEYYNGAVVHHGTSGGSSEQYHYSTWTGGSPEENPQLREVNIKECVNCGASVTPLWRRDGTGHYLCNACGLYNRINGVNRPPVRPSKKPQAHGTRRAGVSCANCKTTTTTLWRRNNHGDPVCNACGLYFKLHGVPRPQSMKKDGIQTRKRRPKSNSAPSSQHASPPLGQARLSSQHYHYEIQADQYQLPVTTPYHVEYSNRRISSADIPVFNQSVTPLQPVMVSMPEEQASVITTAAQQNRFQNNPEEVIHTKEENSNN</sequence>
<dbReference type="EMBL" id="JARQZJ010000062">
    <property type="protein sequence ID" value="KAK9879692.1"/>
    <property type="molecule type" value="Genomic_DNA"/>
</dbReference>
<keyword evidence="2" id="KW-0479">Metal-binding</keyword>
<feature type="compositionally biased region" description="Basic and acidic residues" evidence="10">
    <location>
        <begin position="472"/>
        <end position="483"/>
    </location>
</feature>
<evidence type="ECO:0000256" key="3">
    <source>
        <dbReference type="ARBA" id="ARBA00022771"/>
    </source>
</evidence>
<dbReference type="PANTHER" id="PTHR10071">
    <property type="entry name" value="TRANSCRIPTION FACTOR GATA FAMILY MEMBER"/>
    <property type="match status" value="1"/>
</dbReference>
<keyword evidence="6" id="KW-0238">DNA-binding</keyword>